<feature type="region of interest" description="Disordered" evidence="1">
    <location>
        <begin position="153"/>
        <end position="182"/>
    </location>
</feature>
<feature type="domain" description="G-patch" evidence="2">
    <location>
        <begin position="136"/>
        <end position="182"/>
    </location>
</feature>
<reference evidence="3" key="1">
    <citation type="submission" date="2022-01" db="EMBL/GenBank/DDBJ databases">
        <authorList>
            <person name="Braso-Vives M."/>
        </authorList>
    </citation>
    <scope>NUCLEOTIDE SEQUENCE</scope>
</reference>
<name>A0A8K0EPA1_BRALA</name>
<feature type="region of interest" description="Disordered" evidence="1">
    <location>
        <begin position="212"/>
        <end position="272"/>
    </location>
</feature>
<protein>
    <submittedName>
        <fullName evidence="3">AGGF1 protein</fullName>
    </submittedName>
</protein>
<dbReference type="GO" id="GO:0003676">
    <property type="term" value="F:nucleic acid binding"/>
    <property type="evidence" value="ECO:0007669"/>
    <property type="project" value="InterPro"/>
</dbReference>
<sequence>MRCLPKCRSAPCPLAHGAVLQLGGTVLSLHIHSGSETCDGCEPGVVMAAIAAAEKQQQQHTTEAAPVLSKEDKERQRRRELKQIKKKYQLESAPFVVSKELQPPGYKDRAGERRGTVGSDNPYQKDDAPASVHQAIGTSNKGRKMLEKMGWKEGKGLGKTSQGRQEPVPVSLRDSHAGLGASVPRDVESIELKTGKGKNWRKARERFYAMEQASLPSRTVKQTGSWVKGETVHSEKEPSADDDDAEPVPQGAGRKGGAQQGPVDKGVNIFDD</sequence>
<evidence type="ECO:0000259" key="2">
    <source>
        <dbReference type="SMART" id="SM00443"/>
    </source>
</evidence>
<dbReference type="PANTHER" id="PTHR23106">
    <property type="entry name" value="ANGIOGENIC FACTOR WITH G PATCH AND FHA DOMAINS 1"/>
    <property type="match status" value="1"/>
</dbReference>
<dbReference type="AlphaFoldDB" id="A0A8K0EPA1"/>
<dbReference type="SMART" id="SM00443">
    <property type="entry name" value="G_patch"/>
    <property type="match status" value="1"/>
</dbReference>
<organism evidence="3 4">
    <name type="scientific">Branchiostoma lanceolatum</name>
    <name type="common">Common lancelet</name>
    <name type="synonym">Amphioxus lanceolatum</name>
    <dbReference type="NCBI Taxonomy" id="7740"/>
    <lineage>
        <taxon>Eukaryota</taxon>
        <taxon>Metazoa</taxon>
        <taxon>Chordata</taxon>
        <taxon>Cephalochordata</taxon>
        <taxon>Leptocardii</taxon>
        <taxon>Amphioxiformes</taxon>
        <taxon>Branchiostomatidae</taxon>
        <taxon>Branchiostoma</taxon>
    </lineage>
</organism>
<evidence type="ECO:0000313" key="3">
    <source>
        <dbReference type="EMBL" id="CAH1255447.1"/>
    </source>
</evidence>
<proteinExistence type="predicted"/>
<dbReference type="OrthoDB" id="2538319at2759"/>
<dbReference type="PANTHER" id="PTHR23106:SF24">
    <property type="entry name" value="ANGIOGENIC FACTOR WITH G PATCH AND FHA DOMAINS 1"/>
    <property type="match status" value="1"/>
</dbReference>
<feature type="compositionally biased region" description="Basic and acidic residues" evidence="1">
    <location>
        <begin position="106"/>
        <end position="115"/>
    </location>
</feature>
<accession>A0A8K0EPA1</accession>
<feature type="region of interest" description="Disordered" evidence="1">
    <location>
        <begin position="99"/>
        <end position="132"/>
    </location>
</feature>
<dbReference type="InterPro" id="IPR000467">
    <property type="entry name" value="G_patch_dom"/>
</dbReference>
<dbReference type="InterPro" id="IPR053027">
    <property type="entry name" value="AGGF1"/>
</dbReference>
<feature type="compositionally biased region" description="Polar residues" evidence="1">
    <location>
        <begin position="214"/>
        <end position="225"/>
    </location>
</feature>
<feature type="region of interest" description="Disordered" evidence="1">
    <location>
        <begin position="57"/>
        <end position="79"/>
    </location>
</feature>
<evidence type="ECO:0000256" key="1">
    <source>
        <dbReference type="SAM" id="MobiDB-lite"/>
    </source>
</evidence>
<keyword evidence="4" id="KW-1185">Reference proteome</keyword>
<dbReference type="Proteomes" id="UP000838412">
    <property type="component" value="Chromosome 2"/>
</dbReference>
<evidence type="ECO:0000313" key="4">
    <source>
        <dbReference type="Proteomes" id="UP000838412"/>
    </source>
</evidence>
<feature type="compositionally biased region" description="Basic and acidic residues" evidence="1">
    <location>
        <begin position="230"/>
        <end position="239"/>
    </location>
</feature>
<dbReference type="EMBL" id="OV696687">
    <property type="protein sequence ID" value="CAH1255447.1"/>
    <property type="molecule type" value="Genomic_DNA"/>
</dbReference>
<feature type="compositionally biased region" description="Basic and acidic residues" evidence="1">
    <location>
        <begin position="69"/>
        <end position="79"/>
    </location>
</feature>
<dbReference type="Pfam" id="PF01585">
    <property type="entry name" value="G-patch"/>
    <property type="match status" value="1"/>
</dbReference>
<gene>
    <name evidence="3" type="primary">AGGF1</name>
    <name evidence="3" type="ORF">BLAG_LOCUS14497</name>
</gene>